<feature type="binding site" evidence="7">
    <location>
        <position position="48"/>
    </location>
    <ligand>
        <name>ATP</name>
        <dbReference type="ChEBI" id="CHEBI:30616"/>
    </ligand>
</feature>
<accession>A0A495QSZ5</accession>
<dbReference type="PROSITE" id="PS00108">
    <property type="entry name" value="PROTEIN_KINASE_ST"/>
    <property type="match status" value="1"/>
</dbReference>
<evidence type="ECO:0000256" key="4">
    <source>
        <dbReference type="ARBA" id="ARBA00022741"/>
    </source>
</evidence>
<keyword evidence="3" id="KW-0808">Transferase</keyword>
<keyword evidence="2 11" id="KW-0723">Serine/threonine-protein kinase</keyword>
<sequence length="662" mass="70280">MVADMPNEPTGGRLLARRYRLVTQVGRGGMGTVWQAHDEVLGRDVAVKEVILPHGLTDEERAVHHKRTFREARTAARLGHPGVVTVYDVVEEDDRPWIIMELIRARSLDQVIKQDGPLETRRAAEIGRQMLAALHAAHGAGVLHRDVKPSNVLITGTGRMGERAVLTDFGIATASGDATLTQTGLVMGSPAYIAPERARGRVAGPASDLWSLGVTLYAMLHGKSPFERPEPMAALVAVISEEPDPPEMGGRLIPVVEGLLRKDPDERMDAIEAGALLDDIVRRETIDTQRTMAVEYSADDMPAGTADPGGPTTVDPVGPRPGPDAAEARPDQLTSFDLPPTTSPRTARPSRSARSSRSSRSATSGRSAEPGSTARFGSVGADGGRAGPGETTPDPGRAATWRSLSPRSSAPAAGNSATEPSGDPATARHFAPSTHPAGRPALASNRNVLIVAVVALIIIVVVTGIALANSRGNGKPARKEAATTPTTGGQKTGGQKQSAPPSSAKPADALPAGFTMHKDPSGYSVPVPKGWSGPERKQGGDHFYSPDRRTYLQIDQTDDPSDSAIDDWRRQARGGNRFAGYREIRIEPTGDHPPVPDTGDGDDSADWEFTFDNGGGRKHILNRGFVAGGHGYAILLCAPESDWAKVFADMQPVYRFFEPAGD</sequence>
<feature type="compositionally biased region" description="Basic and acidic residues" evidence="8">
    <location>
        <begin position="534"/>
        <end position="545"/>
    </location>
</feature>
<evidence type="ECO:0000256" key="1">
    <source>
        <dbReference type="ARBA" id="ARBA00012513"/>
    </source>
</evidence>
<keyword evidence="6 7" id="KW-0067">ATP-binding</keyword>
<evidence type="ECO:0000256" key="3">
    <source>
        <dbReference type="ARBA" id="ARBA00022679"/>
    </source>
</evidence>
<keyword evidence="9" id="KW-0472">Membrane</keyword>
<dbReference type="GO" id="GO:0005524">
    <property type="term" value="F:ATP binding"/>
    <property type="evidence" value="ECO:0007669"/>
    <property type="project" value="UniProtKB-UniRule"/>
</dbReference>
<feature type="transmembrane region" description="Helical" evidence="9">
    <location>
        <begin position="448"/>
        <end position="469"/>
    </location>
</feature>
<dbReference type="Proteomes" id="UP000274601">
    <property type="component" value="Unassembled WGS sequence"/>
</dbReference>
<feature type="compositionally biased region" description="Low complexity" evidence="8">
    <location>
        <begin position="339"/>
        <end position="368"/>
    </location>
</feature>
<keyword evidence="4 7" id="KW-0547">Nucleotide-binding</keyword>
<comment type="caution">
    <text evidence="11">The sequence shown here is derived from an EMBL/GenBank/DDBJ whole genome shotgun (WGS) entry which is preliminary data.</text>
</comment>
<keyword evidence="12" id="KW-1185">Reference proteome</keyword>
<dbReference type="PROSITE" id="PS00107">
    <property type="entry name" value="PROTEIN_KINASE_ATP"/>
    <property type="match status" value="1"/>
</dbReference>
<feature type="compositionally biased region" description="Low complexity" evidence="8">
    <location>
        <begin position="308"/>
        <end position="317"/>
    </location>
</feature>
<feature type="region of interest" description="Disordered" evidence="8">
    <location>
        <begin position="297"/>
        <end position="439"/>
    </location>
</feature>
<feature type="domain" description="Protein kinase" evidence="10">
    <location>
        <begin position="19"/>
        <end position="281"/>
    </location>
</feature>
<evidence type="ECO:0000259" key="10">
    <source>
        <dbReference type="PROSITE" id="PS50011"/>
    </source>
</evidence>
<dbReference type="EMBL" id="RBWU01000002">
    <property type="protein sequence ID" value="RKS76573.1"/>
    <property type="molecule type" value="Genomic_DNA"/>
</dbReference>
<evidence type="ECO:0000313" key="12">
    <source>
        <dbReference type="Proteomes" id="UP000274601"/>
    </source>
</evidence>
<name>A0A495QSZ5_9ACTN</name>
<evidence type="ECO:0000256" key="8">
    <source>
        <dbReference type="SAM" id="MobiDB-lite"/>
    </source>
</evidence>
<evidence type="ECO:0000256" key="9">
    <source>
        <dbReference type="SAM" id="Phobius"/>
    </source>
</evidence>
<protein>
    <recommendedName>
        <fullName evidence="1">non-specific serine/threonine protein kinase</fullName>
        <ecNumber evidence="1">2.7.11.1</ecNumber>
    </recommendedName>
</protein>
<evidence type="ECO:0000313" key="11">
    <source>
        <dbReference type="EMBL" id="RKS76573.1"/>
    </source>
</evidence>
<dbReference type="InterPro" id="IPR011009">
    <property type="entry name" value="Kinase-like_dom_sf"/>
</dbReference>
<feature type="compositionally biased region" description="Low complexity" evidence="8">
    <location>
        <begin position="402"/>
        <end position="413"/>
    </location>
</feature>
<feature type="region of interest" description="Disordered" evidence="8">
    <location>
        <begin position="469"/>
        <end position="545"/>
    </location>
</feature>
<keyword evidence="9" id="KW-0812">Transmembrane</keyword>
<dbReference type="Gene3D" id="1.10.510.10">
    <property type="entry name" value="Transferase(Phosphotransferase) domain 1"/>
    <property type="match status" value="1"/>
</dbReference>
<dbReference type="InterPro" id="IPR017441">
    <property type="entry name" value="Protein_kinase_ATP_BS"/>
</dbReference>
<dbReference type="PANTHER" id="PTHR43289">
    <property type="entry name" value="MITOGEN-ACTIVATED PROTEIN KINASE KINASE KINASE 20-RELATED"/>
    <property type="match status" value="1"/>
</dbReference>
<dbReference type="SMART" id="SM00220">
    <property type="entry name" value="S_TKc"/>
    <property type="match status" value="1"/>
</dbReference>
<dbReference type="InterPro" id="IPR008271">
    <property type="entry name" value="Ser/Thr_kinase_AS"/>
</dbReference>
<dbReference type="GO" id="GO:0004674">
    <property type="term" value="F:protein serine/threonine kinase activity"/>
    <property type="evidence" value="ECO:0007669"/>
    <property type="project" value="UniProtKB-KW"/>
</dbReference>
<dbReference type="CDD" id="cd14014">
    <property type="entry name" value="STKc_PknB_like"/>
    <property type="match status" value="1"/>
</dbReference>
<reference evidence="11 12" key="1">
    <citation type="submission" date="2018-10" db="EMBL/GenBank/DDBJ databases">
        <title>Genomic Encyclopedia of Archaeal and Bacterial Type Strains, Phase II (KMG-II): from individual species to whole genera.</title>
        <authorList>
            <person name="Goeker M."/>
        </authorList>
    </citation>
    <scope>NUCLEOTIDE SEQUENCE [LARGE SCALE GENOMIC DNA]</scope>
    <source>
        <strain evidence="11 12">DSM 43383</strain>
    </source>
</reference>
<organism evidence="11 12">
    <name type="scientific">Actinomadura pelletieri DSM 43383</name>
    <dbReference type="NCBI Taxonomy" id="1120940"/>
    <lineage>
        <taxon>Bacteria</taxon>
        <taxon>Bacillati</taxon>
        <taxon>Actinomycetota</taxon>
        <taxon>Actinomycetes</taxon>
        <taxon>Streptosporangiales</taxon>
        <taxon>Thermomonosporaceae</taxon>
        <taxon>Actinomadura</taxon>
    </lineage>
</organism>
<dbReference type="EC" id="2.7.11.1" evidence="1"/>
<evidence type="ECO:0000256" key="5">
    <source>
        <dbReference type="ARBA" id="ARBA00022777"/>
    </source>
</evidence>
<proteinExistence type="predicted"/>
<dbReference type="SUPFAM" id="SSF56112">
    <property type="entry name" value="Protein kinase-like (PK-like)"/>
    <property type="match status" value="1"/>
</dbReference>
<dbReference type="Gene3D" id="3.30.200.20">
    <property type="entry name" value="Phosphorylase Kinase, domain 1"/>
    <property type="match status" value="1"/>
</dbReference>
<dbReference type="PANTHER" id="PTHR43289:SF6">
    <property type="entry name" value="SERINE_THREONINE-PROTEIN KINASE NEKL-3"/>
    <property type="match status" value="1"/>
</dbReference>
<dbReference type="Pfam" id="PF00069">
    <property type="entry name" value="Pkinase"/>
    <property type="match status" value="1"/>
</dbReference>
<dbReference type="PROSITE" id="PS50011">
    <property type="entry name" value="PROTEIN_KINASE_DOM"/>
    <property type="match status" value="1"/>
</dbReference>
<keyword evidence="5 11" id="KW-0418">Kinase</keyword>
<evidence type="ECO:0000256" key="2">
    <source>
        <dbReference type="ARBA" id="ARBA00022527"/>
    </source>
</evidence>
<evidence type="ECO:0000256" key="6">
    <source>
        <dbReference type="ARBA" id="ARBA00022840"/>
    </source>
</evidence>
<evidence type="ECO:0000256" key="7">
    <source>
        <dbReference type="PROSITE-ProRule" id="PRU10141"/>
    </source>
</evidence>
<feature type="compositionally biased region" description="Low complexity" evidence="8">
    <location>
        <begin position="483"/>
        <end position="512"/>
    </location>
</feature>
<dbReference type="AlphaFoldDB" id="A0A495QSZ5"/>
<dbReference type="InterPro" id="IPR000719">
    <property type="entry name" value="Prot_kinase_dom"/>
</dbReference>
<keyword evidence="9" id="KW-1133">Transmembrane helix</keyword>
<gene>
    <name evidence="11" type="ORF">BZB76_1929</name>
</gene>